<evidence type="ECO:0000313" key="1">
    <source>
        <dbReference type="EMBL" id="PTK56618.1"/>
    </source>
</evidence>
<organism evidence="1 2">
    <name type="scientific">Staphylococcus nepalensis</name>
    <dbReference type="NCBI Taxonomy" id="214473"/>
    <lineage>
        <taxon>Bacteria</taxon>
        <taxon>Bacillati</taxon>
        <taxon>Bacillota</taxon>
        <taxon>Bacilli</taxon>
        <taxon>Bacillales</taxon>
        <taxon>Staphylococcaceae</taxon>
        <taxon>Staphylococcus</taxon>
    </lineage>
</organism>
<proteinExistence type="predicted"/>
<dbReference type="RefSeq" id="WP_107644578.1">
    <property type="nucleotide sequence ID" value="NZ_PZHR01000139.1"/>
</dbReference>
<dbReference type="EMBL" id="PZHR01000139">
    <property type="protein sequence ID" value="PTK56618.1"/>
    <property type="molecule type" value="Genomic_DNA"/>
</dbReference>
<dbReference type="Gene3D" id="1.10.10.10">
    <property type="entry name" value="Winged helix-like DNA-binding domain superfamily/Winged helix DNA-binding domain"/>
    <property type="match status" value="1"/>
</dbReference>
<accession>A0A2T4S7D6</accession>
<name>A0A2T4S7D6_9STAP</name>
<dbReference type="InterPro" id="IPR036388">
    <property type="entry name" value="WH-like_DNA-bd_sf"/>
</dbReference>
<dbReference type="AlphaFoldDB" id="A0A2T4S7D6"/>
<dbReference type="Proteomes" id="UP000240400">
    <property type="component" value="Unassembled WGS sequence"/>
</dbReference>
<protein>
    <submittedName>
        <fullName evidence="1">Uncharacterized protein</fullName>
    </submittedName>
</protein>
<sequence>MEQAHRILSIYTRLLQQKVVNKYELSNEWGVSSRTIQRDIDNIRNFLYDTDEWHGYRKEITYNHKLESYAMDSSSSNHEVSLYFLLTLLETVSPDIDQHLYNYLELLIATFHTQHESELRAHLSKLKVGKRFDELNHIVTASRAINKSQKLYTDNHQEITPIGIQYYNFTFNLSYKMHDQILSTDLKQKVVTFSPNHFHAQSVYNSIEWVTFELVPELYELIRHRYQHKIIKLVNKKYYVIRIKMCVEDAINFCFTARNQARLVGPESTYQIVMKELLKLQETYLFTRLSANEY</sequence>
<reference evidence="1 2" key="1">
    <citation type="journal article" date="2016" name="Front. Microbiol.">
        <title>Comprehensive Phylogenetic Analysis of Bovine Non-aureus Staphylococci Species Based on Whole-Genome Sequencing.</title>
        <authorList>
            <person name="Naushad S."/>
            <person name="Barkema H.W."/>
            <person name="Luby C."/>
            <person name="Condas L.A."/>
            <person name="Nobrega D.B."/>
            <person name="Carson D.A."/>
            <person name="De Buck J."/>
        </authorList>
    </citation>
    <scope>NUCLEOTIDE SEQUENCE [LARGE SCALE GENOMIC DNA]</scope>
    <source>
        <strain evidence="1 2">SNUC 4337</strain>
    </source>
</reference>
<evidence type="ECO:0000313" key="2">
    <source>
        <dbReference type="Proteomes" id="UP000240400"/>
    </source>
</evidence>
<comment type="caution">
    <text evidence="1">The sequence shown here is derived from an EMBL/GenBank/DDBJ whole genome shotgun (WGS) entry which is preliminary data.</text>
</comment>
<dbReference type="OrthoDB" id="86031at2"/>
<gene>
    <name evidence="1" type="ORF">BUZ61_13125</name>
</gene>